<dbReference type="Proteomes" id="UP001501081">
    <property type="component" value="Unassembled WGS sequence"/>
</dbReference>
<accession>A0ABP7PUI4</accession>
<proteinExistence type="predicted"/>
<name>A0ABP7PUI4_9SPHI</name>
<feature type="coiled-coil region" evidence="1">
    <location>
        <begin position="343"/>
        <end position="396"/>
    </location>
</feature>
<keyword evidence="1" id="KW-0175">Coiled coil</keyword>
<organism evidence="2 3">
    <name type="scientific">Pedobacter ginsengiterrae</name>
    <dbReference type="NCBI Taxonomy" id="871696"/>
    <lineage>
        <taxon>Bacteria</taxon>
        <taxon>Pseudomonadati</taxon>
        <taxon>Bacteroidota</taxon>
        <taxon>Sphingobacteriia</taxon>
        <taxon>Sphingobacteriales</taxon>
        <taxon>Sphingobacteriaceae</taxon>
        <taxon>Pedobacter</taxon>
    </lineage>
</organism>
<evidence type="ECO:0000256" key="1">
    <source>
        <dbReference type="SAM" id="Coils"/>
    </source>
</evidence>
<dbReference type="EMBL" id="BAABAK010000011">
    <property type="protein sequence ID" value="GAA3971443.1"/>
    <property type="molecule type" value="Genomic_DNA"/>
</dbReference>
<keyword evidence="3" id="KW-1185">Reference proteome</keyword>
<evidence type="ECO:0000313" key="2">
    <source>
        <dbReference type="EMBL" id="GAA3971443.1"/>
    </source>
</evidence>
<comment type="caution">
    <text evidence="2">The sequence shown here is derived from an EMBL/GenBank/DDBJ whole genome shotgun (WGS) entry which is preliminary data.</text>
</comment>
<reference evidence="3" key="1">
    <citation type="journal article" date="2019" name="Int. J. Syst. Evol. Microbiol.">
        <title>The Global Catalogue of Microorganisms (GCM) 10K type strain sequencing project: providing services to taxonomists for standard genome sequencing and annotation.</title>
        <authorList>
            <consortium name="The Broad Institute Genomics Platform"/>
            <consortium name="The Broad Institute Genome Sequencing Center for Infectious Disease"/>
            <person name="Wu L."/>
            <person name="Ma J."/>
        </authorList>
    </citation>
    <scope>NUCLEOTIDE SEQUENCE [LARGE SCALE GENOMIC DNA]</scope>
    <source>
        <strain evidence="3">JCM 17338</strain>
    </source>
</reference>
<gene>
    <name evidence="2" type="ORF">GCM10022246_24890</name>
</gene>
<dbReference type="RefSeq" id="WP_344767490.1">
    <property type="nucleotide sequence ID" value="NZ_BAABAK010000011.1"/>
</dbReference>
<evidence type="ECO:0000313" key="3">
    <source>
        <dbReference type="Proteomes" id="UP001501081"/>
    </source>
</evidence>
<sequence>MEKEMNNMGADQIVKLIKTGLENWSIFSPGLKDIKVNGTYLLNAGYTLTVDYISGFTKALDIKVEISTIMVFCASFLSGEFENSLPISRIAVKALDDVGNELLFAITTKELAKKASRSNVEWLRGTYFQENTEDYRLMRAKAIISDIENGLRRAIVEVYSNKHGNDWWNTMIGEKIRNSTQSMYENNYGELISDGNILIDHTFTRDLKKIICSDWEAFSHLFPSKIGFENEMDRFNELRRIEAHNRSVSRENLVELEKLYEQLLLEISKIIPGLEFNFMLENWKIGIKSLGEIQLKSTYTIQQLEKLPLDEKIRLIVKQNKNIIQYLQQIIQRFDSLKPPISKKQVHERLRECYLQYQNLEKEKLSAIEGFQFEKIQSIEDKIKLHKSNMDEFSSKFLLSES</sequence>
<protein>
    <recommendedName>
        <fullName evidence="4">Swt1-like HEPN domain-containing protein</fullName>
    </recommendedName>
</protein>
<evidence type="ECO:0008006" key="4">
    <source>
        <dbReference type="Google" id="ProtNLM"/>
    </source>
</evidence>